<dbReference type="InterPro" id="IPR044824">
    <property type="entry name" value="MAIN-like"/>
</dbReference>
<sequence>MRRSRRKSSAAAVEVRDSIGNFSTRFSSPSFVKWVEKLSSDQRDAIKSVGFGNLLLIPNHTLSKKLLFELMEKWSCEKRVFVFAHGEMSMTPIDVALVLGLRVIGKPVILQQDEPFSDLEEHYGAVPGKRKITVASIESRLDSLGGVADDDFIRTFLLFTFGTFLFPNTNGTIDTRYLSFLSNLDYVHQYAWGSAVLEDLIMWLTRRKEKSMQYVGGCLLFLQIWFYEHIDMARPSLQNDSLTFPRACRWENSKPHPKEWVIAEFEKLRDDQIIWELHPTAVELEAEIIKEILPARKDDSQETSPQSGPNDFLANLPMDPDVKAKIVSNVDTIDRVQRSEMFNASNPWSSLDEVNSLTNTDYLSHQEACNENVESPSTSYDSPRKSLAGTEDDLMLKNRILEEKIVELEKEMGELIKENNQLKCQLLSSPSLEKENDDLKKEVADLRRQNQMLSFSSDHLVAQLEKLLLDEEINGTEET</sequence>
<dbReference type="Proteomes" id="UP001634007">
    <property type="component" value="Unassembled WGS sequence"/>
</dbReference>
<organism evidence="4 5">
    <name type="scientific">Eucalyptus globulus</name>
    <name type="common">Tasmanian blue gum</name>
    <dbReference type="NCBI Taxonomy" id="34317"/>
    <lineage>
        <taxon>Eukaryota</taxon>
        <taxon>Viridiplantae</taxon>
        <taxon>Streptophyta</taxon>
        <taxon>Embryophyta</taxon>
        <taxon>Tracheophyta</taxon>
        <taxon>Spermatophyta</taxon>
        <taxon>Magnoliopsida</taxon>
        <taxon>eudicotyledons</taxon>
        <taxon>Gunneridae</taxon>
        <taxon>Pentapetalae</taxon>
        <taxon>rosids</taxon>
        <taxon>malvids</taxon>
        <taxon>Myrtales</taxon>
        <taxon>Myrtaceae</taxon>
        <taxon>Myrtoideae</taxon>
        <taxon>Eucalypteae</taxon>
        <taxon>Eucalyptus</taxon>
    </lineage>
</organism>
<keyword evidence="1" id="KW-0175">Coiled coil</keyword>
<evidence type="ECO:0000313" key="4">
    <source>
        <dbReference type="EMBL" id="KAL3715287.1"/>
    </source>
</evidence>
<keyword evidence="5" id="KW-1185">Reference proteome</keyword>
<protein>
    <recommendedName>
        <fullName evidence="3">Aminotransferase-like plant mobile domain-containing protein</fullName>
    </recommendedName>
</protein>
<feature type="region of interest" description="Disordered" evidence="2">
    <location>
        <begin position="366"/>
        <end position="389"/>
    </location>
</feature>
<dbReference type="PANTHER" id="PTHR46033:SF8">
    <property type="entry name" value="PROTEIN MAINTENANCE OF MERISTEMS-LIKE"/>
    <property type="match status" value="1"/>
</dbReference>
<name>A0ABD3IN75_EUCGL</name>
<reference evidence="4 5" key="1">
    <citation type="submission" date="2024-11" db="EMBL/GenBank/DDBJ databases">
        <title>Chromosome-level genome assembly of Eucalyptus globulus Labill. provides insights into its genome evolution.</title>
        <authorList>
            <person name="Li X."/>
        </authorList>
    </citation>
    <scope>NUCLEOTIDE SEQUENCE [LARGE SCALE GENOMIC DNA]</scope>
    <source>
        <strain evidence="4">CL2024</strain>
        <tissue evidence="4">Fresh tender leaves</tissue>
    </source>
</reference>
<evidence type="ECO:0000259" key="3">
    <source>
        <dbReference type="Pfam" id="PF10536"/>
    </source>
</evidence>
<accession>A0ABD3IN75</accession>
<dbReference type="InterPro" id="IPR019557">
    <property type="entry name" value="AminoTfrase-like_pln_mobile"/>
</dbReference>
<proteinExistence type="predicted"/>
<gene>
    <name evidence="4" type="ORF">ACJRO7_007080</name>
</gene>
<dbReference type="EMBL" id="JBJKBG010000011">
    <property type="protein sequence ID" value="KAL3715287.1"/>
    <property type="molecule type" value="Genomic_DNA"/>
</dbReference>
<feature type="domain" description="Aminotransferase-like plant mobile" evidence="3">
    <location>
        <begin position="50"/>
        <end position="279"/>
    </location>
</feature>
<dbReference type="AlphaFoldDB" id="A0ABD3IN75"/>
<feature type="region of interest" description="Disordered" evidence="2">
    <location>
        <begin position="295"/>
        <end position="315"/>
    </location>
</feature>
<evidence type="ECO:0000313" key="5">
    <source>
        <dbReference type="Proteomes" id="UP001634007"/>
    </source>
</evidence>
<dbReference type="Pfam" id="PF10536">
    <property type="entry name" value="PMD"/>
    <property type="match status" value="1"/>
</dbReference>
<feature type="compositionally biased region" description="Polar residues" evidence="2">
    <location>
        <begin position="366"/>
        <end position="381"/>
    </location>
</feature>
<evidence type="ECO:0000256" key="1">
    <source>
        <dbReference type="SAM" id="Coils"/>
    </source>
</evidence>
<feature type="coiled-coil region" evidence="1">
    <location>
        <begin position="391"/>
        <end position="456"/>
    </location>
</feature>
<comment type="caution">
    <text evidence="4">The sequence shown here is derived from an EMBL/GenBank/DDBJ whole genome shotgun (WGS) entry which is preliminary data.</text>
</comment>
<evidence type="ECO:0000256" key="2">
    <source>
        <dbReference type="SAM" id="MobiDB-lite"/>
    </source>
</evidence>
<dbReference type="PANTHER" id="PTHR46033">
    <property type="entry name" value="PROTEIN MAIN-LIKE 2"/>
    <property type="match status" value="1"/>
</dbReference>